<organism evidence="1 2">
    <name type="scientific">Streptomyces niveus</name>
    <name type="common">Streptomyces spheroides</name>
    <dbReference type="NCBI Taxonomy" id="193462"/>
    <lineage>
        <taxon>Bacteria</taxon>
        <taxon>Bacillati</taxon>
        <taxon>Actinomycetota</taxon>
        <taxon>Actinomycetes</taxon>
        <taxon>Kitasatosporales</taxon>
        <taxon>Streptomycetaceae</taxon>
        <taxon>Streptomyces</taxon>
    </lineage>
</organism>
<dbReference type="KEGG" id="snw:BBN63_07630"/>
<sequence>MTEWKRSEVPMSEPTDLDALRRLMPPPTAGGATIDWTALAASWGKPFPLDYRRYMELYGAGALQNYLSIGLPEPKVPLERAPRDGMVIETATAEADWETEEKTPELEGTSPVLITWGGDATADMLCWDASDDDPDQWPVVVYQRNGSLWSRYDCGMVEFLVRNFRAEWPENPLGGEFLWGVSEVTFQAR</sequence>
<name>A0A1U9QQS2_STRNV</name>
<keyword evidence="2" id="KW-1185">Reference proteome</keyword>
<accession>A0A1U9QQS2</accession>
<proteinExistence type="predicted"/>
<dbReference type="EMBL" id="CP018047">
    <property type="protein sequence ID" value="AQU66141.1"/>
    <property type="molecule type" value="Genomic_DNA"/>
</dbReference>
<dbReference type="Proteomes" id="UP000189677">
    <property type="component" value="Chromosome"/>
</dbReference>
<evidence type="ECO:0000313" key="2">
    <source>
        <dbReference type="Proteomes" id="UP000189677"/>
    </source>
</evidence>
<gene>
    <name evidence="1" type="ORF">BBN63_07630</name>
</gene>
<dbReference type="Gene3D" id="3.40.1580.10">
    <property type="entry name" value="SMI1/KNR4-like"/>
    <property type="match status" value="1"/>
</dbReference>
<dbReference type="SUPFAM" id="SSF160631">
    <property type="entry name" value="SMI1/KNR4-like"/>
    <property type="match status" value="1"/>
</dbReference>
<dbReference type="AlphaFoldDB" id="A0A1U9QQS2"/>
<evidence type="ECO:0000313" key="1">
    <source>
        <dbReference type="EMBL" id="AQU66141.1"/>
    </source>
</evidence>
<dbReference type="InterPro" id="IPR037883">
    <property type="entry name" value="Knr4/Smi1-like_sf"/>
</dbReference>
<evidence type="ECO:0008006" key="3">
    <source>
        <dbReference type="Google" id="ProtNLM"/>
    </source>
</evidence>
<protein>
    <recommendedName>
        <fullName evidence="3">Knr4/Smi1-like domain-containing protein</fullName>
    </recommendedName>
</protein>
<reference evidence="1 2" key="1">
    <citation type="submission" date="2016-11" db="EMBL/GenBank/DDBJ databases">
        <title>Complete genome sequence of Streptomyces niveus SCSIO 3406.</title>
        <authorList>
            <person name="Zhu Q."/>
            <person name="Cheng W."/>
            <person name="Song Y."/>
            <person name="Li Q."/>
            <person name="Ju J."/>
        </authorList>
    </citation>
    <scope>NUCLEOTIDE SEQUENCE [LARGE SCALE GENOMIC DNA]</scope>
    <source>
        <strain evidence="1 2">SCSIO 3406</strain>
    </source>
</reference>